<keyword evidence="4" id="KW-1185">Reference proteome</keyword>
<dbReference type="InterPro" id="IPR002347">
    <property type="entry name" value="SDR_fam"/>
</dbReference>
<dbReference type="Pfam" id="PF13561">
    <property type="entry name" value="adh_short_C2"/>
    <property type="match status" value="1"/>
</dbReference>
<organism evidence="3 4">
    <name type="scientific">Frankia canadensis</name>
    <dbReference type="NCBI Taxonomy" id="1836972"/>
    <lineage>
        <taxon>Bacteria</taxon>
        <taxon>Bacillati</taxon>
        <taxon>Actinomycetota</taxon>
        <taxon>Actinomycetes</taxon>
        <taxon>Frankiales</taxon>
        <taxon>Frankiaceae</taxon>
        <taxon>Frankia</taxon>
    </lineage>
</organism>
<evidence type="ECO:0000256" key="2">
    <source>
        <dbReference type="ARBA" id="ARBA00023002"/>
    </source>
</evidence>
<dbReference type="Gene3D" id="3.40.50.720">
    <property type="entry name" value="NAD(P)-binding Rossmann-like Domain"/>
    <property type="match status" value="1"/>
</dbReference>
<dbReference type="PANTHER" id="PTHR43180">
    <property type="entry name" value="3-OXOACYL-(ACYL-CARRIER-PROTEIN) REDUCTASE (AFU_ORTHOLOGUE AFUA_6G11210)"/>
    <property type="match status" value="1"/>
</dbReference>
<dbReference type="PRINTS" id="PR00080">
    <property type="entry name" value="SDRFAMILY"/>
</dbReference>
<sequence length="235" mass="24687">MPYPLATPDDLKETVRAVEALGRRVVARQADVRDIDQLLAAVADGVGELGRLDIVCANAGIVPPFVGPTDPASRSRAFAQVVDINLTGVFRTVEACKQAVIDSGDGGSIIVTSSLAGLRAIGAGGGYGESKHGLVGLVRCYAQELAPHHIRVNSIHPTNVRTPMLINEATMRAFRPDLEHPTEDDALEGFQTLNLLPVPYIEAADVSDTVLFLASAESRFITGAAIPVDAGGAVK</sequence>
<accession>A0A2I2KXQ4</accession>
<dbReference type="InterPro" id="IPR036291">
    <property type="entry name" value="NAD(P)-bd_dom_sf"/>
</dbReference>
<comment type="similarity">
    <text evidence="1">Belongs to the short-chain dehydrogenases/reductases (SDR) family.</text>
</comment>
<dbReference type="PRINTS" id="PR00081">
    <property type="entry name" value="GDHRDH"/>
</dbReference>
<dbReference type="PANTHER" id="PTHR43180:SF66">
    <property type="entry name" value="SHORT-CHAIN DEHYDROGENASE_REDUCTASE FAMILY PROTEIN"/>
    <property type="match status" value="1"/>
</dbReference>
<dbReference type="Proteomes" id="UP000234331">
    <property type="component" value="Unassembled WGS sequence"/>
</dbReference>
<dbReference type="AlphaFoldDB" id="A0A2I2KXQ4"/>
<dbReference type="GO" id="GO:0016491">
    <property type="term" value="F:oxidoreductase activity"/>
    <property type="evidence" value="ECO:0007669"/>
    <property type="project" value="UniProtKB-KW"/>
</dbReference>
<keyword evidence="2" id="KW-0560">Oxidoreductase</keyword>
<reference evidence="3 4" key="1">
    <citation type="submission" date="2017-06" db="EMBL/GenBank/DDBJ databases">
        <authorList>
            <person name="Kim H.J."/>
            <person name="Triplett B.A."/>
        </authorList>
    </citation>
    <scope>NUCLEOTIDE SEQUENCE [LARGE SCALE GENOMIC DNA]</scope>
    <source>
        <strain evidence="3">FRACA_ARgP5</strain>
    </source>
</reference>
<gene>
    <name evidence="3" type="primary">limC</name>
    <name evidence="3" type="ORF">FRACA_460026</name>
</gene>
<protein>
    <submittedName>
        <fullName evidence="3">(-)-trans-carveol dehydrogenase</fullName>
    </submittedName>
</protein>
<proteinExistence type="inferred from homology"/>
<evidence type="ECO:0000313" key="3">
    <source>
        <dbReference type="EMBL" id="SNQ50436.1"/>
    </source>
</evidence>
<dbReference type="SUPFAM" id="SSF51735">
    <property type="entry name" value="NAD(P)-binding Rossmann-fold domains"/>
    <property type="match status" value="1"/>
</dbReference>
<evidence type="ECO:0000313" key="4">
    <source>
        <dbReference type="Proteomes" id="UP000234331"/>
    </source>
</evidence>
<dbReference type="EMBL" id="FZMO01000401">
    <property type="protein sequence ID" value="SNQ50436.1"/>
    <property type="molecule type" value="Genomic_DNA"/>
</dbReference>
<name>A0A2I2KXQ4_9ACTN</name>
<dbReference type="CDD" id="cd05233">
    <property type="entry name" value="SDR_c"/>
    <property type="match status" value="1"/>
</dbReference>
<evidence type="ECO:0000256" key="1">
    <source>
        <dbReference type="ARBA" id="ARBA00006484"/>
    </source>
</evidence>